<keyword evidence="7" id="KW-1185">Reference proteome</keyword>
<comment type="subcellular location">
    <subcellularLocation>
        <location evidence="1">Cytoplasm</location>
    </subcellularLocation>
</comment>
<name>A0ABP9CC30_9ACTN</name>
<dbReference type="Pfam" id="PF14011">
    <property type="entry name" value="ESX-1_EspG"/>
    <property type="match status" value="1"/>
</dbReference>
<protein>
    <recommendedName>
        <fullName evidence="8">ESX secretion-associated protein EspG</fullName>
    </recommendedName>
</protein>
<evidence type="ECO:0000313" key="7">
    <source>
        <dbReference type="Proteomes" id="UP001500839"/>
    </source>
</evidence>
<dbReference type="InterPro" id="IPR025734">
    <property type="entry name" value="EspG"/>
</dbReference>
<accession>A0ABP9CC30</accession>
<comment type="caution">
    <text evidence="6">The sequence shown here is derived from an EMBL/GenBank/DDBJ whole genome shotgun (WGS) entry which is preliminary data.</text>
</comment>
<comment type="similarity">
    <text evidence="2">Belongs to the EspG family.</text>
</comment>
<evidence type="ECO:0000256" key="3">
    <source>
        <dbReference type="ARBA" id="ARBA00022490"/>
    </source>
</evidence>
<organism evidence="6 7">
    <name type="scientific">Tomitella cavernea</name>
    <dbReference type="NCBI Taxonomy" id="1387982"/>
    <lineage>
        <taxon>Bacteria</taxon>
        <taxon>Bacillati</taxon>
        <taxon>Actinomycetota</taxon>
        <taxon>Actinomycetes</taxon>
        <taxon>Mycobacteriales</taxon>
        <taxon>Tomitella</taxon>
    </lineage>
</organism>
<dbReference type="Proteomes" id="UP001500839">
    <property type="component" value="Unassembled WGS sequence"/>
</dbReference>
<evidence type="ECO:0008006" key="8">
    <source>
        <dbReference type="Google" id="ProtNLM"/>
    </source>
</evidence>
<feature type="region of interest" description="Disordered" evidence="5">
    <location>
        <begin position="102"/>
        <end position="121"/>
    </location>
</feature>
<sequence>MKRTLTGEQFRYLWREAGGDVVKRPLQVSGAARTRSESAARAAELAAWWRFRPDPALLSAVRTLRRPELWLEATAVDARGRPLRGLVGVGAACSTLVLQDPVQEPSGTAAERSPRGAGPTWSLARGGDCHVESGRTELLVARLCAGLPRYPAGGGTVLSAALAAVAPVPTGRGAREPLSVRATRSDAEQIRALGERPRRCEAYFQVTTPAGVAGEAVRAGLAWLVGDDGGHLLDGDGIGPVEGPAVVGTPDRNVRARPCGTAAVEAAVRALLARAQEHPRV</sequence>
<keyword evidence="3" id="KW-0963">Cytoplasm</keyword>
<proteinExistence type="inferred from homology"/>
<keyword evidence="4" id="KW-0143">Chaperone</keyword>
<reference evidence="7" key="1">
    <citation type="journal article" date="2019" name="Int. J. Syst. Evol. Microbiol.">
        <title>The Global Catalogue of Microorganisms (GCM) 10K type strain sequencing project: providing services to taxonomists for standard genome sequencing and annotation.</title>
        <authorList>
            <consortium name="The Broad Institute Genomics Platform"/>
            <consortium name="The Broad Institute Genome Sequencing Center for Infectious Disease"/>
            <person name="Wu L."/>
            <person name="Ma J."/>
        </authorList>
    </citation>
    <scope>NUCLEOTIDE SEQUENCE [LARGE SCALE GENOMIC DNA]</scope>
    <source>
        <strain evidence="7">JCM 18542</strain>
    </source>
</reference>
<evidence type="ECO:0000256" key="1">
    <source>
        <dbReference type="ARBA" id="ARBA00004496"/>
    </source>
</evidence>
<gene>
    <name evidence="6" type="ORF">GCM10023353_09770</name>
</gene>
<evidence type="ECO:0000313" key="6">
    <source>
        <dbReference type="EMBL" id="GAA4808156.1"/>
    </source>
</evidence>
<dbReference type="RefSeq" id="WP_200172864.1">
    <property type="nucleotide sequence ID" value="NZ_BAABKQ010000001.1"/>
</dbReference>
<evidence type="ECO:0000256" key="2">
    <source>
        <dbReference type="ARBA" id="ARBA00006411"/>
    </source>
</evidence>
<evidence type="ECO:0000256" key="5">
    <source>
        <dbReference type="SAM" id="MobiDB-lite"/>
    </source>
</evidence>
<evidence type="ECO:0000256" key="4">
    <source>
        <dbReference type="ARBA" id="ARBA00023186"/>
    </source>
</evidence>
<dbReference type="EMBL" id="BAABKQ010000001">
    <property type="protein sequence ID" value="GAA4808156.1"/>
    <property type="molecule type" value="Genomic_DNA"/>
</dbReference>